<dbReference type="GO" id="GO:0016787">
    <property type="term" value="F:hydrolase activity"/>
    <property type="evidence" value="ECO:0007669"/>
    <property type="project" value="UniProtKB-KW"/>
</dbReference>
<organism evidence="1 2">
    <name type="scientific">Eubacterium segne</name>
    <dbReference type="NCBI Taxonomy" id="2763045"/>
    <lineage>
        <taxon>Bacteria</taxon>
        <taxon>Bacillati</taxon>
        <taxon>Bacillota</taxon>
        <taxon>Clostridia</taxon>
        <taxon>Eubacteriales</taxon>
        <taxon>Eubacteriaceae</taxon>
        <taxon>Eubacterium</taxon>
    </lineage>
</organism>
<dbReference type="SUPFAM" id="SSF56784">
    <property type="entry name" value="HAD-like"/>
    <property type="match status" value="1"/>
</dbReference>
<reference evidence="1 2" key="1">
    <citation type="submission" date="2020-08" db="EMBL/GenBank/DDBJ databases">
        <title>Genome public.</title>
        <authorList>
            <person name="Liu C."/>
            <person name="Sun Q."/>
        </authorList>
    </citation>
    <scope>NUCLEOTIDE SEQUENCE [LARGE SCALE GENOMIC DNA]</scope>
    <source>
        <strain evidence="1 2">BX4</strain>
    </source>
</reference>
<dbReference type="Proteomes" id="UP000597877">
    <property type="component" value="Unassembled WGS sequence"/>
</dbReference>
<accession>A0ABR7F0N1</accession>
<dbReference type="InterPro" id="IPR041492">
    <property type="entry name" value="HAD_2"/>
</dbReference>
<name>A0ABR7F0N1_9FIRM</name>
<proteinExistence type="predicted"/>
<dbReference type="InterPro" id="IPR023198">
    <property type="entry name" value="PGP-like_dom2"/>
</dbReference>
<dbReference type="EMBL" id="JACOOZ010000001">
    <property type="protein sequence ID" value="MBC5666529.1"/>
    <property type="molecule type" value="Genomic_DNA"/>
</dbReference>
<evidence type="ECO:0000313" key="1">
    <source>
        <dbReference type="EMBL" id="MBC5666529.1"/>
    </source>
</evidence>
<dbReference type="InterPro" id="IPR050155">
    <property type="entry name" value="HAD-like_hydrolase_sf"/>
</dbReference>
<evidence type="ECO:0000313" key="2">
    <source>
        <dbReference type="Proteomes" id="UP000597877"/>
    </source>
</evidence>
<dbReference type="Pfam" id="PF13419">
    <property type="entry name" value="HAD_2"/>
    <property type="match status" value="1"/>
</dbReference>
<comment type="caution">
    <text evidence="1">The sequence shown here is derived from an EMBL/GenBank/DDBJ whole genome shotgun (WGS) entry which is preliminary data.</text>
</comment>
<sequence length="209" mass="23757">MKYDGLLFDLDGTLWDATENIRTSWNIAIKDFIGLENRELTAEELQGVMGLPMDEIAAKLFSEYPKEKQLDILQHCCEIENEYLTNHGGILFPNVEKTLSNLSKNFKLCIVSNGQAGYIQTFLTSHNMNKYFTDFQNWGDNQVPKGENIKLVMKRNSIKHAAYIGDTLGDFNASKLAGIDFIYAKYGFGEVEKPDYTINSFEELEQIVG</sequence>
<keyword evidence="2" id="KW-1185">Reference proteome</keyword>
<dbReference type="InterPro" id="IPR036412">
    <property type="entry name" value="HAD-like_sf"/>
</dbReference>
<dbReference type="InterPro" id="IPR006439">
    <property type="entry name" value="HAD-SF_hydro_IA"/>
</dbReference>
<dbReference type="PANTHER" id="PTHR43434">
    <property type="entry name" value="PHOSPHOGLYCOLATE PHOSPHATASE"/>
    <property type="match status" value="1"/>
</dbReference>
<protein>
    <submittedName>
        <fullName evidence="1">HAD family hydrolase</fullName>
    </submittedName>
</protein>
<keyword evidence="1" id="KW-0378">Hydrolase</keyword>
<dbReference type="RefSeq" id="WP_021953641.1">
    <property type="nucleotide sequence ID" value="NZ_JACOOZ010000001.1"/>
</dbReference>
<gene>
    <name evidence="1" type="ORF">H8S00_00740</name>
</gene>
<dbReference type="InterPro" id="IPR023214">
    <property type="entry name" value="HAD_sf"/>
</dbReference>
<dbReference type="Gene3D" id="1.10.150.240">
    <property type="entry name" value="Putative phosphatase, domain 2"/>
    <property type="match status" value="1"/>
</dbReference>
<dbReference type="NCBIfam" id="TIGR01549">
    <property type="entry name" value="HAD-SF-IA-v1"/>
    <property type="match status" value="1"/>
</dbReference>
<dbReference type="SFLD" id="SFLDS00003">
    <property type="entry name" value="Haloacid_Dehalogenase"/>
    <property type="match status" value="1"/>
</dbReference>
<dbReference type="SFLD" id="SFLDG01129">
    <property type="entry name" value="C1.5:_HAD__Beta-PGM__Phosphata"/>
    <property type="match status" value="1"/>
</dbReference>
<dbReference type="Gene3D" id="3.40.50.1000">
    <property type="entry name" value="HAD superfamily/HAD-like"/>
    <property type="match status" value="1"/>
</dbReference>
<dbReference type="PANTHER" id="PTHR43434:SF1">
    <property type="entry name" value="PHOSPHOGLYCOLATE PHOSPHATASE"/>
    <property type="match status" value="1"/>
</dbReference>